<feature type="compositionally biased region" description="Polar residues" evidence="11">
    <location>
        <begin position="304"/>
        <end position="318"/>
    </location>
</feature>
<evidence type="ECO:0000256" key="2">
    <source>
        <dbReference type="ARBA" id="ARBA00007465"/>
    </source>
</evidence>
<feature type="compositionally biased region" description="Basic residues" evidence="11">
    <location>
        <begin position="191"/>
        <end position="201"/>
    </location>
</feature>
<proteinExistence type="inferred from homology"/>
<evidence type="ECO:0000256" key="8">
    <source>
        <dbReference type="ARBA" id="ARBA00037226"/>
    </source>
</evidence>
<sequence>MVRKRFYGLKHVKVRQSWNKYNLYNLSRVENPRVGDRTYFQQKWTAKSLSRGYHGETVREKIWQKMFRPTLRSVVPMDYEYLARTDGSEEALGRGSGLDPPPDKKQRQRVVTPYMNMVYAPLERRLDTAIFRAMFASSTRQARQFVVHGDVKVNGKKMIYPGYMLNPGDMFQVELGRVLYATGAPKDKKERRATRVIRRAKQNAAASEDAENESAESVESSPTAAAKSSEEPQDPKKILSGLLSHAKSILSSDSKDALPAKRKQELRAFQRTIRKTLSRTNTSTILTDDLDAQLMEITSKLKTTAPSLPDDQQTTSDQPAPPPATLSADDRRALRAALIEARENPVDPTKPYATPWRPRDFMSAFAFIPRYLEVNHRICSAVYLRHPVARPGLAEVPTPFSLETNTLAFNWYLRRR</sequence>
<dbReference type="Proteomes" id="UP000192927">
    <property type="component" value="Unassembled WGS sequence"/>
</dbReference>
<feature type="region of interest" description="Disordered" evidence="11">
    <location>
        <begin position="185"/>
        <end position="235"/>
    </location>
</feature>
<dbReference type="AlphaFoldDB" id="A0A1W5CSL0"/>
<accession>A0A1W5CSL0</accession>
<keyword evidence="3 10" id="KW-0699">rRNA-binding</keyword>
<evidence type="ECO:0000313" key="14">
    <source>
        <dbReference type="Proteomes" id="UP000192927"/>
    </source>
</evidence>
<dbReference type="PANTHER" id="PTHR11831:SF4">
    <property type="entry name" value="SMALL RIBOSOMAL SUBUNIT PROTEIN US4M"/>
    <property type="match status" value="1"/>
</dbReference>
<dbReference type="InterPro" id="IPR002942">
    <property type="entry name" value="S4_RNA-bd"/>
</dbReference>
<keyword evidence="4 10" id="KW-0694">RNA-binding</keyword>
<dbReference type="InterPro" id="IPR018079">
    <property type="entry name" value="Ribosomal_uS4_CS"/>
</dbReference>
<evidence type="ECO:0000256" key="7">
    <source>
        <dbReference type="ARBA" id="ARBA00023274"/>
    </source>
</evidence>
<dbReference type="InterPro" id="IPR036986">
    <property type="entry name" value="S4_RNA-bd_sf"/>
</dbReference>
<evidence type="ECO:0000259" key="12">
    <source>
        <dbReference type="SMART" id="SM00363"/>
    </source>
</evidence>
<dbReference type="FunFam" id="3.10.290.10:FF:000025">
    <property type="entry name" value="30S ribosomal subunit S4"/>
    <property type="match status" value="1"/>
</dbReference>
<evidence type="ECO:0000256" key="5">
    <source>
        <dbReference type="ARBA" id="ARBA00022980"/>
    </source>
</evidence>
<protein>
    <recommendedName>
        <fullName evidence="9">Small ribosomal subunit protein uS4m</fullName>
    </recommendedName>
</protein>
<dbReference type="SMART" id="SM00363">
    <property type="entry name" value="S4"/>
    <property type="match status" value="1"/>
</dbReference>
<dbReference type="SUPFAM" id="SSF55174">
    <property type="entry name" value="Alpha-L RNA-binding motif"/>
    <property type="match status" value="1"/>
</dbReference>
<evidence type="ECO:0000256" key="9">
    <source>
        <dbReference type="ARBA" id="ARBA00071419"/>
    </source>
</evidence>
<reference evidence="14" key="1">
    <citation type="submission" date="2017-03" db="EMBL/GenBank/DDBJ databases">
        <authorList>
            <person name="Sharma R."/>
            <person name="Thines M."/>
        </authorList>
    </citation>
    <scope>NUCLEOTIDE SEQUENCE [LARGE SCALE GENOMIC DNA]</scope>
</reference>
<dbReference type="PROSITE" id="PS50889">
    <property type="entry name" value="S4"/>
    <property type="match status" value="1"/>
</dbReference>
<evidence type="ECO:0000313" key="13">
    <source>
        <dbReference type="EMBL" id="SLM33838.1"/>
    </source>
</evidence>
<dbReference type="GO" id="GO:0005763">
    <property type="term" value="C:mitochondrial small ribosomal subunit"/>
    <property type="evidence" value="ECO:0007669"/>
    <property type="project" value="TreeGrafter"/>
</dbReference>
<keyword evidence="5 13" id="KW-0689">Ribosomal protein</keyword>
<dbReference type="GO" id="GO:0019843">
    <property type="term" value="F:rRNA binding"/>
    <property type="evidence" value="ECO:0007669"/>
    <property type="project" value="UniProtKB-KW"/>
</dbReference>
<dbReference type="EMBL" id="FWEW01000139">
    <property type="protein sequence ID" value="SLM33838.1"/>
    <property type="molecule type" value="Genomic_DNA"/>
</dbReference>
<dbReference type="GO" id="GO:0042274">
    <property type="term" value="P:ribosomal small subunit biogenesis"/>
    <property type="evidence" value="ECO:0007669"/>
    <property type="project" value="TreeGrafter"/>
</dbReference>
<feature type="domain" description="RNA-binding S4" evidence="12">
    <location>
        <begin position="124"/>
        <end position="184"/>
    </location>
</feature>
<dbReference type="PROSITE" id="PS00632">
    <property type="entry name" value="RIBOSOMAL_S4"/>
    <property type="match status" value="1"/>
</dbReference>
<keyword evidence="6" id="KW-0496">Mitochondrion</keyword>
<evidence type="ECO:0000256" key="6">
    <source>
        <dbReference type="ARBA" id="ARBA00023128"/>
    </source>
</evidence>
<keyword evidence="14" id="KW-1185">Reference proteome</keyword>
<dbReference type="PANTHER" id="PTHR11831">
    <property type="entry name" value="30S 40S RIBOSOMAL PROTEIN"/>
    <property type="match status" value="1"/>
</dbReference>
<dbReference type="CDD" id="cd00165">
    <property type="entry name" value="S4"/>
    <property type="match status" value="1"/>
</dbReference>
<comment type="similarity">
    <text evidence="2">Belongs to the universal ribosomal protein uS4 family.</text>
</comment>
<dbReference type="Gene3D" id="3.10.290.10">
    <property type="entry name" value="RNA-binding S4 domain"/>
    <property type="match status" value="1"/>
</dbReference>
<comment type="function">
    <text evidence="8">Component of the mitochondrial ribosome (mitoribosome), a dedicated translation machinery responsible for the synthesis of mitochondrial genome-encoded proteins, including at least some of the essential transmembrane subunits of the mitochondrial respiratory chain. The mitoribosomes are attached to the mitochondrial inner membrane and translation products are cotranslationally integrated into the membrane.</text>
</comment>
<organism evidence="13 14">
    <name type="scientific">Lasallia pustulata</name>
    <dbReference type="NCBI Taxonomy" id="136370"/>
    <lineage>
        <taxon>Eukaryota</taxon>
        <taxon>Fungi</taxon>
        <taxon>Dikarya</taxon>
        <taxon>Ascomycota</taxon>
        <taxon>Pezizomycotina</taxon>
        <taxon>Lecanoromycetes</taxon>
        <taxon>OSLEUM clade</taxon>
        <taxon>Umbilicariomycetidae</taxon>
        <taxon>Umbilicariales</taxon>
        <taxon>Umbilicariaceae</taxon>
        <taxon>Lasallia</taxon>
    </lineage>
</organism>
<dbReference type="InterPro" id="IPR022801">
    <property type="entry name" value="Ribosomal_uS4"/>
</dbReference>
<dbReference type="GO" id="GO:0003735">
    <property type="term" value="F:structural constituent of ribosome"/>
    <property type="evidence" value="ECO:0007669"/>
    <property type="project" value="TreeGrafter"/>
</dbReference>
<keyword evidence="7" id="KW-0687">Ribonucleoprotein</keyword>
<evidence type="ECO:0000256" key="4">
    <source>
        <dbReference type="ARBA" id="ARBA00022884"/>
    </source>
</evidence>
<evidence type="ECO:0000256" key="10">
    <source>
        <dbReference type="PROSITE-ProRule" id="PRU00182"/>
    </source>
</evidence>
<dbReference type="Pfam" id="PF01479">
    <property type="entry name" value="S4"/>
    <property type="match status" value="1"/>
</dbReference>
<comment type="subcellular location">
    <subcellularLocation>
        <location evidence="1">Mitochondrion</location>
    </subcellularLocation>
</comment>
<name>A0A1W5CSL0_9LECA</name>
<evidence type="ECO:0000256" key="3">
    <source>
        <dbReference type="ARBA" id="ARBA00022730"/>
    </source>
</evidence>
<evidence type="ECO:0000256" key="1">
    <source>
        <dbReference type="ARBA" id="ARBA00004173"/>
    </source>
</evidence>
<evidence type="ECO:0000256" key="11">
    <source>
        <dbReference type="SAM" id="MobiDB-lite"/>
    </source>
</evidence>
<feature type="region of interest" description="Disordered" evidence="11">
    <location>
        <begin position="304"/>
        <end position="328"/>
    </location>
</feature>